<gene>
    <name evidence="3" type="ORF">KX928_17535</name>
</gene>
<name>A0A9X1FYC7_9RHOB</name>
<dbReference type="EMBL" id="JAHXDN010000005">
    <property type="protein sequence ID" value="MBW4709592.1"/>
    <property type="molecule type" value="Genomic_DNA"/>
</dbReference>
<dbReference type="InterPro" id="IPR003607">
    <property type="entry name" value="HD/PDEase_dom"/>
</dbReference>
<dbReference type="RefSeq" id="WP_219505314.1">
    <property type="nucleotide sequence ID" value="NZ_JAHXDN010000005.1"/>
</dbReference>
<sequence length="296" mass="32222">MTKKKPTTTLKKSAPSLSGSVHPEAAPEHEGEPPKTASQTVGPVEPKPEAVTDATAKPPAPAAPPTTPAEFKMPADTKLTVGKLETNCEDPAALIAKASKDKEAPFMDVPEGWTESAVWTGKGYLDVLDPDPLAINLQEVARGLARQYRFGPAMEDDYTVAEHSVGAFRIMRSIGIDEGWDPQTRLNLERAALLHDAPEYLIGDMLSPIKRQCPAYRDIDGFMSRAVETRFGLPAFILECDEVREVDRLACDTEARVFLPKMPAWPGMSDGHPDGICRTTKPAAYFLRVADSLGLR</sequence>
<organism evidence="3 4">
    <name type="scientific">Roseobacter insulae</name>
    <dbReference type="NCBI Taxonomy" id="2859783"/>
    <lineage>
        <taxon>Bacteria</taxon>
        <taxon>Pseudomonadati</taxon>
        <taxon>Pseudomonadota</taxon>
        <taxon>Alphaproteobacteria</taxon>
        <taxon>Rhodobacterales</taxon>
        <taxon>Roseobacteraceae</taxon>
        <taxon>Roseobacter</taxon>
    </lineage>
</organism>
<dbReference type="Pfam" id="PF01966">
    <property type="entry name" value="HD"/>
    <property type="match status" value="1"/>
</dbReference>
<evidence type="ECO:0000259" key="2">
    <source>
        <dbReference type="Pfam" id="PF01966"/>
    </source>
</evidence>
<feature type="domain" description="HD" evidence="2">
    <location>
        <begin position="160"/>
        <end position="204"/>
    </location>
</feature>
<dbReference type="InterPro" id="IPR006674">
    <property type="entry name" value="HD_domain"/>
</dbReference>
<evidence type="ECO:0000313" key="3">
    <source>
        <dbReference type="EMBL" id="MBW4709592.1"/>
    </source>
</evidence>
<dbReference type="AlphaFoldDB" id="A0A9X1FYC7"/>
<evidence type="ECO:0000256" key="1">
    <source>
        <dbReference type="SAM" id="MobiDB-lite"/>
    </source>
</evidence>
<dbReference type="Proteomes" id="UP001138661">
    <property type="component" value="Unassembled WGS sequence"/>
</dbReference>
<reference evidence="3" key="1">
    <citation type="submission" date="2021-07" db="EMBL/GenBank/DDBJ databases">
        <title>Roseobacter insulae sp. nov., isolated from a tidal flat.</title>
        <authorList>
            <person name="Park S."/>
            <person name="Yoon J.-H."/>
        </authorList>
    </citation>
    <scope>NUCLEOTIDE SEQUENCE</scope>
    <source>
        <strain evidence="3">YSTF-M11</strain>
    </source>
</reference>
<feature type="region of interest" description="Disordered" evidence="1">
    <location>
        <begin position="1"/>
        <end position="72"/>
    </location>
</feature>
<feature type="compositionally biased region" description="Pro residues" evidence="1">
    <location>
        <begin position="58"/>
        <end position="67"/>
    </location>
</feature>
<comment type="caution">
    <text evidence="3">The sequence shown here is derived from an EMBL/GenBank/DDBJ whole genome shotgun (WGS) entry which is preliminary data.</text>
</comment>
<evidence type="ECO:0000313" key="4">
    <source>
        <dbReference type="Proteomes" id="UP001138661"/>
    </source>
</evidence>
<dbReference type="CDD" id="cd00077">
    <property type="entry name" value="HDc"/>
    <property type="match status" value="1"/>
</dbReference>
<proteinExistence type="predicted"/>
<protein>
    <submittedName>
        <fullName evidence="3">HD domain-containing protein</fullName>
    </submittedName>
</protein>
<accession>A0A9X1FYC7</accession>
<keyword evidence="4" id="KW-1185">Reference proteome</keyword>